<dbReference type="EMBL" id="QWKP01000223">
    <property type="protein sequence ID" value="RHA37159.1"/>
    <property type="molecule type" value="Genomic_DNA"/>
</dbReference>
<name>A0A413RH77_9CELL</name>
<dbReference type="AlphaFoldDB" id="A0A413RH77"/>
<dbReference type="PANTHER" id="PTHR43441">
    <property type="entry name" value="RIBOSOMAL-PROTEIN-SERINE ACETYLTRANSFERASE"/>
    <property type="match status" value="1"/>
</dbReference>
<dbReference type="GO" id="GO:1990189">
    <property type="term" value="F:protein N-terminal-serine acetyltransferase activity"/>
    <property type="evidence" value="ECO:0007669"/>
    <property type="project" value="TreeGrafter"/>
</dbReference>
<dbReference type="OrthoDB" id="3466127at2"/>
<dbReference type="PROSITE" id="PS51186">
    <property type="entry name" value="GNAT"/>
    <property type="match status" value="1"/>
</dbReference>
<dbReference type="GO" id="GO:0005737">
    <property type="term" value="C:cytoplasm"/>
    <property type="evidence" value="ECO:0007669"/>
    <property type="project" value="TreeGrafter"/>
</dbReference>
<evidence type="ECO:0000259" key="1">
    <source>
        <dbReference type="PROSITE" id="PS51186"/>
    </source>
</evidence>
<dbReference type="InterPro" id="IPR016181">
    <property type="entry name" value="Acyl_CoA_acyltransferase"/>
</dbReference>
<keyword evidence="2" id="KW-0808">Transferase</keyword>
<dbReference type="SUPFAM" id="SSF55729">
    <property type="entry name" value="Acyl-CoA N-acyltransferases (Nat)"/>
    <property type="match status" value="1"/>
</dbReference>
<evidence type="ECO:0000313" key="3">
    <source>
        <dbReference type="Proteomes" id="UP000283374"/>
    </source>
</evidence>
<dbReference type="GO" id="GO:0008999">
    <property type="term" value="F:protein-N-terminal-alanine acetyltransferase activity"/>
    <property type="evidence" value="ECO:0007669"/>
    <property type="project" value="TreeGrafter"/>
</dbReference>
<dbReference type="Pfam" id="PF13302">
    <property type="entry name" value="Acetyltransf_3"/>
    <property type="match status" value="1"/>
</dbReference>
<dbReference type="InterPro" id="IPR000182">
    <property type="entry name" value="GNAT_dom"/>
</dbReference>
<feature type="domain" description="N-acetyltransferase" evidence="1">
    <location>
        <begin position="20"/>
        <end position="191"/>
    </location>
</feature>
<accession>A0A413RH77</accession>
<reference evidence="2 3" key="1">
    <citation type="submission" date="2018-08" db="EMBL/GenBank/DDBJ databases">
        <title>Cellulomonas rhizosphaerae sp. nov., a novel actinomycete isolated from soil.</title>
        <authorList>
            <person name="Tian Y."/>
        </authorList>
    </citation>
    <scope>NUCLEOTIDE SEQUENCE [LARGE SCALE GENOMIC DNA]</scope>
    <source>
        <strain evidence="2 3">NEAU-TCZ24</strain>
    </source>
</reference>
<evidence type="ECO:0000313" key="2">
    <source>
        <dbReference type="EMBL" id="RHA37159.1"/>
    </source>
</evidence>
<dbReference type="InterPro" id="IPR051908">
    <property type="entry name" value="Ribosomal_N-acetyltransferase"/>
</dbReference>
<organism evidence="2 3">
    <name type="scientific">Cellulomonas rhizosphaerae</name>
    <dbReference type="NCBI Taxonomy" id="2293719"/>
    <lineage>
        <taxon>Bacteria</taxon>
        <taxon>Bacillati</taxon>
        <taxon>Actinomycetota</taxon>
        <taxon>Actinomycetes</taxon>
        <taxon>Micrococcales</taxon>
        <taxon>Cellulomonadaceae</taxon>
        <taxon>Cellulomonas</taxon>
    </lineage>
</organism>
<protein>
    <submittedName>
        <fullName evidence="2">N-acetyltransferase</fullName>
    </submittedName>
</protein>
<dbReference type="RefSeq" id="WP_118768771.1">
    <property type="nucleotide sequence ID" value="NZ_QWKP01000223.1"/>
</dbReference>
<keyword evidence="3" id="KW-1185">Reference proteome</keyword>
<dbReference type="Gene3D" id="3.40.630.30">
    <property type="match status" value="1"/>
</dbReference>
<dbReference type="Proteomes" id="UP000283374">
    <property type="component" value="Unassembled WGS sequence"/>
</dbReference>
<sequence>MTTLADLWPPAGLSLTCGDLELRTPDDELLVTLAQLAAEGVHDPGSMPFFVPWTRGTPTEVARSVLTYQWGTRSRMAPDAWALELAVLRRGEVLGIQSISSTHYPRLRTAESGSWLGRRFQGQGVGTRMRLMVLHLLFDGLGAERATTGAFEDNPASNAVTRRIGYAANGSEMLLREDEPSVNLRYVLTREAWTARPDEQRLDVTYTGLEPVREFLQIT</sequence>
<dbReference type="PANTHER" id="PTHR43441:SF11">
    <property type="entry name" value="RIBOSOMAL-PROTEIN-SERINE ACETYLTRANSFERASE"/>
    <property type="match status" value="1"/>
</dbReference>
<comment type="caution">
    <text evidence="2">The sequence shown here is derived from an EMBL/GenBank/DDBJ whole genome shotgun (WGS) entry which is preliminary data.</text>
</comment>
<gene>
    <name evidence="2" type="ORF">D1825_17935</name>
</gene>
<proteinExistence type="predicted"/>